<dbReference type="OrthoDB" id="9808017at2"/>
<comment type="caution">
    <text evidence="2">The sequence shown here is derived from an EMBL/GenBank/DDBJ whole genome shotgun (WGS) entry which is preliminary data.</text>
</comment>
<protein>
    <submittedName>
        <fullName evidence="2">PadR family transcriptional regulator, regulatory protein PadR</fullName>
    </submittedName>
</protein>
<dbReference type="STRING" id="1423811.FC72_GL001703"/>
<keyword evidence="3" id="KW-1185">Reference proteome</keyword>
<evidence type="ECO:0000313" key="2">
    <source>
        <dbReference type="EMBL" id="KRK65076.1"/>
    </source>
</evidence>
<dbReference type="PANTHER" id="PTHR33169">
    <property type="entry name" value="PADR-FAMILY TRANSCRIPTIONAL REGULATOR"/>
    <property type="match status" value="1"/>
</dbReference>
<sequence length="105" mass="12376">MTIQASTEILEGSVLALLTREDYYGYTITKEVQKVFPISESTMYPILRRLKKEGWLETYDQAYEGRNRRYYKITELGEEQLISIKEDWAQLKEATDKILEDKDGE</sequence>
<evidence type="ECO:0000259" key="1">
    <source>
        <dbReference type="Pfam" id="PF03551"/>
    </source>
</evidence>
<dbReference type="Proteomes" id="UP000050929">
    <property type="component" value="Unassembled WGS sequence"/>
</dbReference>
<dbReference type="InterPro" id="IPR052509">
    <property type="entry name" value="Metal_resp_DNA-bind_regulator"/>
</dbReference>
<dbReference type="Gene3D" id="1.10.10.10">
    <property type="entry name" value="Winged helix-like DNA-binding domain superfamily/Winged helix DNA-binding domain"/>
    <property type="match status" value="1"/>
</dbReference>
<dbReference type="RefSeq" id="WP_057764856.1">
    <property type="nucleotide sequence ID" value="NZ_AZDG01000005.1"/>
</dbReference>
<dbReference type="InterPro" id="IPR036390">
    <property type="entry name" value="WH_DNA-bd_sf"/>
</dbReference>
<dbReference type="SUPFAM" id="SSF46785">
    <property type="entry name" value="Winged helix' DNA-binding domain"/>
    <property type="match status" value="1"/>
</dbReference>
<dbReference type="EMBL" id="AZDG01000005">
    <property type="protein sequence ID" value="KRK65076.1"/>
    <property type="molecule type" value="Genomic_DNA"/>
</dbReference>
<dbReference type="InterPro" id="IPR005149">
    <property type="entry name" value="Tscrpt_reg_PadR_N"/>
</dbReference>
<dbReference type="PANTHER" id="PTHR33169:SF24">
    <property type="entry name" value="TRANSCRIPTIONAL REGULATOR, PADR FAMILY"/>
    <property type="match status" value="1"/>
</dbReference>
<dbReference type="AlphaFoldDB" id="A0A0R1JA11"/>
<gene>
    <name evidence="2" type="ORF">FC72_GL001703</name>
</gene>
<organism evidence="2 3">
    <name type="scientific">Companilactobacillus tucceti DSM 20183</name>
    <dbReference type="NCBI Taxonomy" id="1423811"/>
    <lineage>
        <taxon>Bacteria</taxon>
        <taxon>Bacillati</taxon>
        <taxon>Bacillota</taxon>
        <taxon>Bacilli</taxon>
        <taxon>Lactobacillales</taxon>
        <taxon>Lactobacillaceae</taxon>
        <taxon>Companilactobacillus</taxon>
    </lineage>
</organism>
<accession>A0A0R1JA11</accession>
<dbReference type="InterPro" id="IPR036388">
    <property type="entry name" value="WH-like_DNA-bd_sf"/>
</dbReference>
<dbReference type="Pfam" id="PF03551">
    <property type="entry name" value="PadR"/>
    <property type="match status" value="1"/>
</dbReference>
<proteinExistence type="predicted"/>
<dbReference type="PATRIC" id="fig|1423811.3.peg.1738"/>
<reference evidence="2 3" key="1">
    <citation type="journal article" date="2015" name="Genome Announc.">
        <title>Expanding the biotechnology potential of lactobacilli through comparative genomics of 213 strains and associated genera.</title>
        <authorList>
            <person name="Sun Z."/>
            <person name="Harris H.M."/>
            <person name="McCann A."/>
            <person name="Guo C."/>
            <person name="Argimon S."/>
            <person name="Zhang W."/>
            <person name="Yang X."/>
            <person name="Jeffery I.B."/>
            <person name="Cooney J.C."/>
            <person name="Kagawa T.F."/>
            <person name="Liu W."/>
            <person name="Song Y."/>
            <person name="Salvetti E."/>
            <person name="Wrobel A."/>
            <person name="Rasinkangas P."/>
            <person name="Parkhill J."/>
            <person name="Rea M.C."/>
            <person name="O'Sullivan O."/>
            <person name="Ritari J."/>
            <person name="Douillard F.P."/>
            <person name="Paul Ross R."/>
            <person name="Yang R."/>
            <person name="Briner A.E."/>
            <person name="Felis G.E."/>
            <person name="de Vos W.M."/>
            <person name="Barrangou R."/>
            <person name="Klaenhammer T.R."/>
            <person name="Caufield P.W."/>
            <person name="Cui Y."/>
            <person name="Zhang H."/>
            <person name="O'Toole P.W."/>
        </authorList>
    </citation>
    <scope>NUCLEOTIDE SEQUENCE [LARGE SCALE GENOMIC DNA]</scope>
    <source>
        <strain evidence="2 3">DSM 20183</strain>
    </source>
</reference>
<evidence type="ECO:0000313" key="3">
    <source>
        <dbReference type="Proteomes" id="UP000050929"/>
    </source>
</evidence>
<feature type="domain" description="Transcription regulator PadR N-terminal" evidence="1">
    <location>
        <begin position="14"/>
        <end position="81"/>
    </location>
</feature>
<name>A0A0R1JA11_9LACO</name>